<feature type="domain" description="HTH araC/xylS-type" evidence="4">
    <location>
        <begin position="220"/>
        <end position="320"/>
    </location>
</feature>
<dbReference type="GO" id="GO:0003700">
    <property type="term" value="F:DNA-binding transcription factor activity"/>
    <property type="evidence" value="ECO:0007669"/>
    <property type="project" value="InterPro"/>
</dbReference>
<dbReference type="Proteomes" id="UP000198749">
    <property type="component" value="Unassembled WGS sequence"/>
</dbReference>
<dbReference type="PROSITE" id="PS00041">
    <property type="entry name" value="HTH_ARAC_FAMILY_1"/>
    <property type="match status" value="1"/>
</dbReference>
<name>A0A1H9FVF7_9GAMM</name>
<evidence type="ECO:0000256" key="2">
    <source>
        <dbReference type="ARBA" id="ARBA00023125"/>
    </source>
</evidence>
<proteinExistence type="predicted"/>
<keyword evidence="2" id="KW-0238">DNA-binding</keyword>
<dbReference type="PANTHER" id="PTHR47893">
    <property type="entry name" value="REGULATORY PROTEIN PCHR"/>
    <property type="match status" value="1"/>
</dbReference>
<evidence type="ECO:0000256" key="3">
    <source>
        <dbReference type="ARBA" id="ARBA00023163"/>
    </source>
</evidence>
<evidence type="ECO:0000313" key="6">
    <source>
        <dbReference type="Proteomes" id="UP000198749"/>
    </source>
</evidence>
<evidence type="ECO:0000259" key="4">
    <source>
        <dbReference type="PROSITE" id="PS01124"/>
    </source>
</evidence>
<evidence type="ECO:0000256" key="1">
    <source>
        <dbReference type="ARBA" id="ARBA00023015"/>
    </source>
</evidence>
<keyword evidence="3" id="KW-0804">Transcription</keyword>
<reference evidence="6" key="1">
    <citation type="submission" date="2016-10" db="EMBL/GenBank/DDBJ databases">
        <authorList>
            <person name="Varghese N."/>
            <person name="Submissions S."/>
        </authorList>
    </citation>
    <scope>NUCLEOTIDE SEQUENCE [LARGE SCALE GENOMIC DNA]</scope>
    <source>
        <strain evidence="6">DSM 18887</strain>
    </source>
</reference>
<accession>A0A1H9FVF7</accession>
<dbReference type="AlphaFoldDB" id="A0A1H9FVF7"/>
<dbReference type="InterPro" id="IPR018060">
    <property type="entry name" value="HTH_AraC"/>
</dbReference>
<gene>
    <name evidence="5" type="ORF">SAMN03080615_01463</name>
</gene>
<keyword evidence="1" id="KW-0805">Transcription regulation</keyword>
<dbReference type="GO" id="GO:0043565">
    <property type="term" value="F:sequence-specific DNA binding"/>
    <property type="evidence" value="ECO:0007669"/>
    <property type="project" value="InterPro"/>
</dbReference>
<organism evidence="5 6">
    <name type="scientific">Amphritea atlantica</name>
    <dbReference type="NCBI Taxonomy" id="355243"/>
    <lineage>
        <taxon>Bacteria</taxon>
        <taxon>Pseudomonadati</taxon>
        <taxon>Pseudomonadota</taxon>
        <taxon>Gammaproteobacteria</taxon>
        <taxon>Oceanospirillales</taxon>
        <taxon>Oceanospirillaceae</taxon>
        <taxon>Amphritea</taxon>
    </lineage>
</organism>
<dbReference type="EMBL" id="FOGB01000003">
    <property type="protein sequence ID" value="SEQ41901.1"/>
    <property type="molecule type" value="Genomic_DNA"/>
</dbReference>
<dbReference type="PANTHER" id="PTHR47893:SF1">
    <property type="entry name" value="REGULATORY PROTEIN PCHR"/>
    <property type="match status" value="1"/>
</dbReference>
<dbReference type="Gene3D" id="1.10.10.60">
    <property type="entry name" value="Homeodomain-like"/>
    <property type="match status" value="1"/>
</dbReference>
<dbReference type="RefSeq" id="WP_091355976.1">
    <property type="nucleotide sequence ID" value="NZ_AP025284.1"/>
</dbReference>
<dbReference type="SUPFAM" id="SSF46689">
    <property type="entry name" value="Homeodomain-like"/>
    <property type="match status" value="1"/>
</dbReference>
<dbReference type="PROSITE" id="PS01124">
    <property type="entry name" value="HTH_ARAC_FAMILY_2"/>
    <property type="match status" value="1"/>
</dbReference>
<dbReference type="Pfam" id="PF12833">
    <property type="entry name" value="HTH_18"/>
    <property type="match status" value="1"/>
</dbReference>
<keyword evidence="6" id="KW-1185">Reference proteome</keyword>
<protein>
    <submittedName>
        <fullName evidence="5">AraC family transcriptional regulator, ethanolamine operon transcriptional activator</fullName>
    </submittedName>
</protein>
<dbReference type="InterPro" id="IPR009057">
    <property type="entry name" value="Homeodomain-like_sf"/>
</dbReference>
<dbReference type="InterPro" id="IPR018062">
    <property type="entry name" value="HTH_AraC-typ_CS"/>
</dbReference>
<dbReference type="OrthoDB" id="6003540at2"/>
<evidence type="ECO:0000313" key="5">
    <source>
        <dbReference type="EMBL" id="SEQ41901.1"/>
    </source>
</evidence>
<dbReference type="STRING" id="355243.SAMN03080615_01463"/>
<sequence length="322" mass="36552">MQIESSPVYSDETLYRSFETFNIEQHANGMSGWQVCYDQVSAGQFNGHITELNLKEIQLVRDRSNRALVKTGKAWDGSLSFNMPYNPLPDNFYCDGNVSSSDSILIAKGNCLPELLTPENLDVISITVNKESILSIAKKQNIEFYLDNNSDGHYITKLKSNTDLLNDLRIIISESHINTLIQQKTIQNRVKDTLFQHLIDIIDSEQAQYLGPVARKKVVDKARDYVLSNLDTPPSIIELCNVIGTSRRKLQYCFQNTLGINPVTFLRLVRLNAAHRDLLNSNSNSCVQDVATKWGFLHLSRFASEYKTLFKELPSETLKKNI</sequence>
<dbReference type="SMART" id="SM00342">
    <property type="entry name" value="HTH_ARAC"/>
    <property type="match status" value="1"/>
</dbReference>
<dbReference type="InterPro" id="IPR053142">
    <property type="entry name" value="PchR_regulatory_protein"/>
</dbReference>